<comment type="subcellular location">
    <subcellularLocation>
        <location evidence="7">Cell membrane</location>
        <topology evidence="7">Peripheral membrane protein</topology>
    </subcellularLocation>
</comment>
<dbReference type="SUPFAM" id="SSF101904">
    <property type="entry name" value="GyrA/ParC C-terminal domain-like"/>
    <property type="match status" value="1"/>
</dbReference>
<evidence type="ECO:0000259" key="10">
    <source>
        <dbReference type="PROSITE" id="PS52040"/>
    </source>
</evidence>
<feature type="site" description="Interaction with DNA" evidence="7">
    <location>
        <position position="83"/>
    </location>
</feature>
<accession>A0ABV8UGW3</accession>
<evidence type="ECO:0000256" key="8">
    <source>
        <dbReference type="PROSITE-ProRule" id="PRU01384"/>
    </source>
</evidence>
<dbReference type="GO" id="GO:0003918">
    <property type="term" value="F:DNA topoisomerase type II (double strand cut, ATP-hydrolyzing) activity"/>
    <property type="evidence" value="ECO:0007669"/>
    <property type="project" value="UniProtKB-EC"/>
</dbReference>
<comment type="subunit">
    <text evidence="7">Heterotetramer composed of ParC and ParE.</text>
</comment>
<dbReference type="PANTHER" id="PTHR43493">
    <property type="entry name" value="DNA GYRASE/TOPOISOMERASE SUBUNIT A"/>
    <property type="match status" value="1"/>
</dbReference>
<dbReference type="InterPro" id="IPR013760">
    <property type="entry name" value="Topo_IIA-like_dom_sf"/>
</dbReference>
<keyword evidence="5 7" id="KW-0472">Membrane</keyword>
<dbReference type="InterPro" id="IPR013757">
    <property type="entry name" value="Topo_IIA_A_a_sf"/>
</dbReference>
<gene>
    <name evidence="7 11" type="primary">parC</name>
    <name evidence="11" type="ORF">ACFO5Q_18650</name>
</gene>
<dbReference type="RefSeq" id="WP_068144367.1">
    <property type="nucleotide sequence ID" value="NZ_JBHSCR010000036.1"/>
</dbReference>
<feature type="site" description="Interaction with DNA" evidence="7">
    <location>
        <position position="45"/>
    </location>
</feature>
<evidence type="ECO:0000256" key="9">
    <source>
        <dbReference type="SAM" id="MobiDB-lite"/>
    </source>
</evidence>
<dbReference type="EC" id="5.6.2.2" evidence="7"/>
<evidence type="ECO:0000256" key="6">
    <source>
        <dbReference type="ARBA" id="ARBA00023235"/>
    </source>
</evidence>
<feature type="active site" description="O-(5'-phospho-DNA)-tyrosine intermediate" evidence="7 8">
    <location>
        <position position="125"/>
    </location>
</feature>
<dbReference type="Gene3D" id="3.30.1360.40">
    <property type="match status" value="1"/>
</dbReference>
<dbReference type="EMBL" id="JBHSCR010000036">
    <property type="protein sequence ID" value="MFC4349876.1"/>
    <property type="molecule type" value="Genomic_DNA"/>
</dbReference>
<keyword evidence="3 7" id="KW-0799">Topoisomerase</keyword>
<dbReference type="NCBIfam" id="NF004044">
    <property type="entry name" value="PRK05561.1"/>
    <property type="match status" value="1"/>
</dbReference>
<comment type="similarity">
    <text evidence="7">Belongs to the type II topoisomerase GyrA/ParC subunit family. ParC type 1 subfamily.</text>
</comment>
<keyword evidence="6 7" id="KW-0413">Isomerase</keyword>
<dbReference type="Pfam" id="PF03989">
    <property type="entry name" value="DNA_gyraseA_C"/>
    <property type="match status" value="3"/>
</dbReference>
<evidence type="ECO:0000256" key="4">
    <source>
        <dbReference type="ARBA" id="ARBA00023125"/>
    </source>
</evidence>
<dbReference type="Gene3D" id="2.120.10.90">
    <property type="entry name" value="DNA gyrase/topoisomerase IV, subunit A, C-terminal"/>
    <property type="match status" value="1"/>
</dbReference>
<evidence type="ECO:0000256" key="7">
    <source>
        <dbReference type="HAMAP-Rule" id="MF_00936"/>
    </source>
</evidence>
<evidence type="ECO:0000313" key="12">
    <source>
        <dbReference type="Proteomes" id="UP001595776"/>
    </source>
</evidence>
<dbReference type="SUPFAM" id="SSF56719">
    <property type="entry name" value="Type II DNA topoisomerase"/>
    <property type="match status" value="1"/>
</dbReference>
<keyword evidence="2 7" id="KW-1003">Cell membrane</keyword>
<dbReference type="NCBIfam" id="TIGR01062">
    <property type="entry name" value="parC_Gneg"/>
    <property type="match status" value="1"/>
</dbReference>
<dbReference type="InterPro" id="IPR035516">
    <property type="entry name" value="Gyrase/topoIV_suA_C"/>
</dbReference>
<comment type="catalytic activity">
    <reaction evidence="1 7 8">
        <text>ATP-dependent breakage, passage and rejoining of double-stranded DNA.</text>
        <dbReference type="EC" id="5.6.2.2"/>
    </reaction>
</comment>
<evidence type="ECO:0000256" key="1">
    <source>
        <dbReference type="ARBA" id="ARBA00000185"/>
    </source>
</evidence>
<dbReference type="InterPro" id="IPR002205">
    <property type="entry name" value="Topo_IIA_dom_A"/>
</dbReference>
<comment type="function">
    <text evidence="7">Topoisomerase IV is essential for chromosome segregation. It relaxes supercoiled DNA. Performs the decatenation events required during the replication of a circular DNA molecule.</text>
</comment>
<dbReference type="InterPro" id="IPR050220">
    <property type="entry name" value="Type_II_DNA_Topoisomerases"/>
</dbReference>
<protein>
    <recommendedName>
        <fullName evidence="7">DNA topoisomerase 4 subunit A</fullName>
        <ecNumber evidence="7">5.6.2.2</ecNumber>
    </recommendedName>
    <alternativeName>
        <fullName evidence="7">Topoisomerase IV subunit A</fullName>
    </alternativeName>
</protein>
<dbReference type="Proteomes" id="UP001595776">
    <property type="component" value="Unassembled WGS sequence"/>
</dbReference>
<dbReference type="InterPro" id="IPR005742">
    <property type="entry name" value="TopoIV_A_Gneg"/>
</dbReference>
<dbReference type="SMART" id="SM00434">
    <property type="entry name" value="TOP4c"/>
    <property type="match status" value="1"/>
</dbReference>
<feature type="site" description="Transition state stabilizer" evidence="7">
    <location>
        <position position="124"/>
    </location>
</feature>
<dbReference type="InterPro" id="IPR006691">
    <property type="entry name" value="GyrA/parC_rep"/>
</dbReference>
<dbReference type="InterPro" id="IPR013758">
    <property type="entry name" value="Topo_IIA_A/C_ab"/>
</dbReference>
<evidence type="ECO:0000256" key="2">
    <source>
        <dbReference type="ARBA" id="ARBA00022475"/>
    </source>
</evidence>
<feature type="domain" description="Topo IIA-type catalytic" evidence="10">
    <location>
        <begin position="37"/>
        <end position="506"/>
    </location>
</feature>
<dbReference type="Pfam" id="PF00521">
    <property type="entry name" value="DNA_topoisoIV"/>
    <property type="match status" value="1"/>
</dbReference>
<dbReference type="HAMAP" id="MF_00936">
    <property type="entry name" value="ParC_type1"/>
    <property type="match status" value="1"/>
</dbReference>
<keyword evidence="12" id="KW-1185">Reference proteome</keyword>
<dbReference type="CDD" id="cd00187">
    <property type="entry name" value="TOP4c"/>
    <property type="match status" value="1"/>
</dbReference>
<name>A0ABV8UGW3_9PROT</name>
<feature type="region of interest" description="Disordered" evidence="9">
    <location>
        <begin position="724"/>
        <end position="749"/>
    </location>
</feature>
<dbReference type="PROSITE" id="PS52040">
    <property type="entry name" value="TOPO_IIA"/>
    <property type="match status" value="1"/>
</dbReference>
<feature type="site" description="Interaction with DNA" evidence="7">
    <location>
        <position position="81"/>
    </location>
</feature>
<sequence length="749" mass="84119">MTTNPEFTENIIEAPFADALSERYLAYALSTIMSRSLPDVRDGLKPVHRRLLYAMRLLKLDPKTGYKKCARVVGDVIGKYHPHGDQAVYDAMVRLAQDFSVRFPLVDGQGNFGNIDGDNAAAMRYTEARLTEVAAVLMEGLEEDAVDFRETYDGEDEEPIVFPGSFPNLLANGSSGIAVGMATNIPPHNVGELVDGLQLLIEARRNPAREVTVSDLLDRIPGPDFPTGGQVVENRETILHAYETGRGSLRVRARWEKEELPRGLYNIVITEIPYQVQKSKLIEKIAELIGDKKLPILTDVRDESAEDLRIVLEPKNRTVDEKVLMESLFKFTELETRFSLNMNVIGLDNRPRVQSLKEILDSFLDHQIDVLLRRNRFRLEKIERRLEILSGYLIAYLNLDEVIRIIREEDDAKASLMSTFKLTDNQAEAILNMRLRALRKLEEMEIRTEHAKLEEEKSKILALLGSEELQWIAVGDKLSDIKERFGPETDLGKRRTRFGDAPVAEVVPLEAMIEKEPITVVCSKRGWIRALKGHVKPEEELKYKEGDEERFRFHAQTTDKIFLFATNGKIFTLGADKLPGGRGNGEPVRLMVDMEANDEIVSILPYQPGGKLFVASSIGKGFIAEADNAVAMKKGGKQLLNVKGDTVGTHCIPVDGDSVAVIGENRKLLVFDVEEVPTLARGQGVTLQRYKDGGMADVMIFHKEEGLTWPMGGNSDRWRTETELAPWTGKRGNAGRLPPMGFPRSNKFR</sequence>
<keyword evidence="4 7" id="KW-0238">DNA-binding</keyword>
<dbReference type="Gene3D" id="3.90.199.10">
    <property type="entry name" value="Topoisomerase II, domain 5"/>
    <property type="match status" value="1"/>
</dbReference>
<dbReference type="Gene3D" id="1.10.268.10">
    <property type="entry name" value="Topoisomerase, domain 3"/>
    <property type="match status" value="1"/>
</dbReference>
<organism evidence="11 12">
    <name type="scientific">Kordiimonas lipolytica</name>
    <dbReference type="NCBI Taxonomy" id="1662421"/>
    <lineage>
        <taxon>Bacteria</taxon>
        <taxon>Pseudomonadati</taxon>
        <taxon>Pseudomonadota</taxon>
        <taxon>Alphaproteobacteria</taxon>
        <taxon>Kordiimonadales</taxon>
        <taxon>Kordiimonadaceae</taxon>
        <taxon>Kordiimonas</taxon>
    </lineage>
</organism>
<evidence type="ECO:0000313" key="11">
    <source>
        <dbReference type="EMBL" id="MFC4349876.1"/>
    </source>
</evidence>
<reference evidence="12" key="1">
    <citation type="journal article" date="2019" name="Int. J. Syst. Evol. Microbiol.">
        <title>The Global Catalogue of Microorganisms (GCM) 10K type strain sequencing project: providing services to taxonomists for standard genome sequencing and annotation.</title>
        <authorList>
            <consortium name="The Broad Institute Genomics Platform"/>
            <consortium name="The Broad Institute Genome Sequencing Center for Infectious Disease"/>
            <person name="Wu L."/>
            <person name="Ma J."/>
        </authorList>
    </citation>
    <scope>NUCLEOTIDE SEQUENCE [LARGE SCALE GENOMIC DNA]</scope>
    <source>
        <strain evidence="12">CGMCC 1.15304</strain>
    </source>
</reference>
<dbReference type="PANTHER" id="PTHR43493:SF1">
    <property type="entry name" value="DNA TOPOISOMERASE 4 SUBUNIT A"/>
    <property type="match status" value="1"/>
</dbReference>
<comment type="caution">
    <text evidence="11">The sequence shown here is derived from an EMBL/GenBank/DDBJ whole genome shotgun (WGS) entry which is preliminary data.</text>
</comment>
<evidence type="ECO:0000256" key="5">
    <source>
        <dbReference type="ARBA" id="ARBA00023136"/>
    </source>
</evidence>
<evidence type="ECO:0000256" key="3">
    <source>
        <dbReference type="ARBA" id="ARBA00023029"/>
    </source>
</evidence>
<proteinExistence type="inferred from homology"/>